<reference evidence="3" key="2">
    <citation type="submission" date="2019-07" db="EMBL/GenBank/DDBJ databases">
        <authorList>
            <person name="Yang Y."/>
            <person name="Bocs S."/>
            <person name="Baudouin L."/>
        </authorList>
    </citation>
    <scope>NUCLEOTIDE SEQUENCE</scope>
    <source>
        <tissue evidence="3">Spear leaf of Hainan Tall coconut</tissue>
    </source>
</reference>
<dbReference type="PANTHER" id="PTHR35315">
    <property type="entry name" value="ACI13"/>
    <property type="match status" value="1"/>
</dbReference>
<dbReference type="AlphaFoldDB" id="A0A8K0IM81"/>
<feature type="compositionally biased region" description="Basic and acidic residues" evidence="2">
    <location>
        <begin position="201"/>
        <end position="210"/>
    </location>
</feature>
<evidence type="ECO:0000256" key="1">
    <source>
        <dbReference type="SAM" id="Coils"/>
    </source>
</evidence>
<feature type="compositionally biased region" description="Polar residues" evidence="2">
    <location>
        <begin position="152"/>
        <end position="166"/>
    </location>
</feature>
<feature type="compositionally biased region" description="Polar residues" evidence="2">
    <location>
        <begin position="185"/>
        <end position="196"/>
    </location>
</feature>
<proteinExistence type="predicted"/>
<name>A0A8K0IM81_COCNU</name>
<gene>
    <name evidence="3" type="ORF">COCNU_10G006770</name>
</gene>
<dbReference type="PANTHER" id="PTHR35315:SF1">
    <property type="entry name" value="RAB6-INTERACTING GOLGIN"/>
    <property type="match status" value="1"/>
</dbReference>
<dbReference type="OrthoDB" id="543227at2759"/>
<sequence length="248" mass="27358">MDSQLPPSLLHEIGPDGIARENPVIAYTEKVIEEEQLQLKRYIQENYSKIRDVERELENLTLELKLTAGPKKAALEHLRKKIEVQTERIHVAKLKEDQAKKVWEAAAQAVRDEEETKKKLCDDLNQLIQESTATQLTRLEELKRRLAALNPSRGSSVVHQTDSNATAPQPAQLQPAESAGKVPENTLTGGNNNGQPASDGHNQRPVEVREKKRTPNLGRGKGNMILPKGRGASGSGWTGAGFDVDNGT</sequence>
<evidence type="ECO:0008006" key="5">
    <source>
        <dbReference type="Google" id="ProtNLM"/>
    </source>
</evidence>
<feature type="coiled-coil region" evidence="1">
    <location>
        <begin position="43"/>
        <end position="130"/>
    </location>
</feature>
<protein>
    <recommendedName>
        <fullName evidence="5">RAB6-interacting golgin</fullName>
    </recommendedName>
</protein>
<feature type="compositionally biased region" description="Low complexity" evidence="2">
    <location>
        <begin position="167"/>
        <end position="176"/>
    </location>
</feature>
<reference evidence="3" key="1">
    <citation type="journal article" date="2017" name="Gigascience">
        <title>The genome draft of coconut (Cocos nucifera).</title>
        <authorList>
            <person name="Xiao Y."/>
            <person name="Xu P."/>
            <person name="Fan H."/>
            <person name="Baudouin L."/>
            <person name="Xia W."/>
            <person name="Bocs S."/>
            <person name="Xu J."/>
            <person name="Li Q."/>
            <person name="Guo A."/>
            <person name="Zhou L."/>
            <person name="Li J."/>
            <person name="Wu Y."/>
            <person name="Ma Z."/>
            <person name="Armero A."/>
            <person name="Issali A.E."/>
            <person name="Liu N."/>
            <person name="Peng M."/>
            <person name="Yang Y."/>
        </authorList>
    </citation>
    <scope>NUCLEOTIDE SEQUENCE</scope>
    <source>
        <tissue evidence="3">Spear leaf of Hainan Tall coconut</tissue>
    </source>
</reference>
<comment type="caution">
    <text evidence="3">The sequence shown here is derived from an EMBL/GenBank/DDBJ whole genome shotgun (WGS) entry which is preliminary data.</text>
</comment>
<evidence type="ECO:0000256" key="2">
    <source>
        <dbReference type="SAM" id="MobiDB-lite"/>
    </source>
</evidence>
<evidence type="ECO:0000313" key="4">
    <source>
        <dbReference type="Proteomes" id="UP000797356"/>
    </source>
</evidence>
<keyword evidence="1" id="KW-0175">Coiled coil</keyword>
<keyword evidence="4" id="KW-1185">Reference proteome</keyword>
<evidence type="ECO:0000313" key="3">
    <source>
        <dbReference type="EMBL" id="KAG1362458.1"/>
    </source>
</evidence>
<feature type="region of interest" description="Disordered" evidence="2">
    <location>
        <begin position="151"/>
        <end position="248"/>
    </location>
</feature>
<dbReference type="EMBL" id="CM017881">
    <property type="protein sequence ID" value="KAG1362458.1"/>
    <property type="molecule type" value="Genomic_DNA"/>
</dbReference>
<accession>A0A8K0IM81</accession>
<dbReference type="Proteomes" id="UP000797356">
    <property type="component" value="Chromosome 10"/>
</dbReference>
<organism evidence="3 4">
    <name type="scientific">Cocos nucifera</name>
    <name type="common">Coconut palm</name>
    <dbReference type="NCBI Taxonomy" id="13894"/>
    <lineage>
        <taxon>Eukaryota</taxon>
        <taxon>Viridiplantae</taxon>
        <taxon>Streptophyta</taxon>
        <taxon>Embryophyta</taxon>
        <taxon>Tracheophyta</taxon>
        <taxon>Spermatophyta</taxon>
        <taxon>Magnoliopsida</taxon>
        <taxon>Liliopsida</taxon>
        <taxon>Arecaceae</taxon>
        <taxon>Arecoideae</taxon>
        <taxon>Cocoseae</taxon>
        <taxon>Attaleinae</taxon>
        <taxon>Cocos</taxon>
    </lineage>
</organism>